<evidence type="ECO:0000313" key="2">
    <source>
        <dbReference type="Proteomes" id="UP001157502"/>
    </source>
</evidence>
<reference evidence="1" key="1">
    <citation type="submission" date="2021-05" db="EMBL/GenBank/DDBJ databases">
        <authorList>
            <person name="Pan Q."/>
            <person name="Jouanno E."/>
            <person name="Zahm M."/>
            <person name="Klopp C."/>
            <person name="Cabau C."/>
            <person name="Louis A."/>
            <person name="Berthelot C."/>
            <person name="Parey E."/>
            <person name="Roest Crollius H."/>
            <person name="Montfort J."/>
            <person name="Robinson-Rechavi M."/>
            <person name="Bouchez O."/>
            <person name="Lampietro C."/>
            <person name="Lopez Roques C."/>
            <person name="Donnadieu C."/>
            <person name="Postlethwait J."/>
            <person name="Bobe J."/>
            <person name="Dillon D."/>
            <person name="Chandos A."/>
            <person name="von Hippel F."/>
            <person name="Guiguen Y."/>
        </authorList>
    </citation>
    <scope>NUCLEOTIDE SEQUENCE</scope>
    <source>
        <strain evidence="1">YG-Jan2019</strain>
    </source>
</reference>
<accession>A0ACC2GKF7</accession>
<gene>
    <name evidence="1" type="ORF">DPEC_G00155720</name>
</gene>
<protein>
    <submittedName>
        <fullName evidence="1">Uncharacterized protein</fullName>
    </submittedName>
</protein>
<dbReference type="EMBL" id="CM055739">
    <property type="protein sequence ID" value="KAJ8004144.1"/>
    <property type="molecule type" value="Genomic_DNA"/>
</dbReference>
<dbReference type="Proteomes" id="UP001157502">
    <property type="component" value="Chromosome 12"/>
</dbReference>
<evidence type="ECO:0000313" key="1">
    <source>
        <dbReference type="EMBL" id="KAJ8004144.1"/>
    </source>
</evidence>
<sequence>MANYCARFIKDFASISAPLRELTKKDTPWHWNPEHARALQTIKDSLTSNTVMSYFDPAKDTELEEALAIVWSCEHFHLYLYGNPFILVTDHKALEVIWNNPRSKPPARIERWGLRLQPYNFKVEYRKGADNPADYISRHPIPMQTSESTRAVKVAEEYVNFVAEYATPKAMTLNEIKDETLKDPILEEVSTHIRDNTWHRITGDTQHAATLKKYKQVSEELTVSHTDDIIL</sequence>
<organism evidence="1 2">
    <name type="scientific">Dallia pectoralis</name>
    <name type="common">Alaska blackfish</name>
    <dbReference type="NCBI Taxonomy" id="75939"/>
    <lineage>
        <taxon>Eukaryota</taxon>
        <taxon>Metazoa</taxon>
        <taxon>Chordata</taxon>
        <taxon>Craniata</taxon>
        <taxon>Vertebrata</taxon>
        <taxon>Euteleostomi</taxon>
        <taxon>Actinopterygii</taxon>
        <taxon>Neopterygii</taxon>
        <taxon>Teleostei</taxon>
        <taxon>Protacanthopterygii</taxon>
        <taxon>Esociformes</taxon>
        <taxon>Umbridae</taxon>
        <taxon>Dallia</taxon>
    </lineage>
</organism>
<name>A0ACC2GKF7_DALPE</name>
<proteinExistence type="predicted"/>
<keyword evidence="2" id="KW-1185">Reference proteome</keyword>
<comment type="caution">
    <text evidence="1">The sequence shown here is derived from an EMBL/GenBank/DDBJ whole genome shotgun (WGS) entry which is preliminary data.</text>
</comment>